<dbReference type="Proteomes" id="UP000320055">
    <property type="component" value="Unassembled WGS sequence"/>
</dbReference>
<keyword evidence="1" id="KW-0812">Transmembrane</keyword>
<feature type="transmembrane region" description="Helical" evidence="1">
    <location>
        <begin position="16"/>
        <end position="36"/>
    </location>
</feature>
<keyword evidence="3" id="KW-1185">Reference proteome</keyword>
<keyword evidence="1" id="KW-0472">Membrane</keyword>
<accession>A0A563VN70</accession>
<keyword evidence="1" id="KW-1133">Transmembrane helix</keyword>
<protein>
    <submittedName>
        <fullName evidence="2">Uncharacterized protein</fullName>
    </submittedName>
</protein>
<proteinExistence type="predicted"/>
<evidence type="ECO:0000313" key="3">
    <source>
        <dbReference type="Proteomes" id="UP000320055"/>
    </source>
</evidence>
<dbReference type="EMBL" id="CAACVJ010000079">
    <property type="protein sequence ID" value="VEP12871.1"/>
    <property type="molecule type" value="Genomic_DNA"/>
</dbReference>
<sequence length="39" mass="4194">MMILAIAEANFSPVQLIGVIAVICVMQIILELNYAITSS</sequence>
<name>A0A563VN70_9CYAN</name>
<evidence type="ECO:0000256" key="1">
    <source>
        <dbReference type="SAM" id="Phobius"/>
    </source>
</evidence>
<gene>
    <name evidence="2" type="ORF">H1P_170004</name>
</gene>
<evidence type="ECO:0000313" key="2">
    <source>
        <dbReference type="EMBL" id="VEP12871.1"/>
    </source>
</evidence>
<dbReference type="AlphaFoldDB" id="A0A563VN70"/>
<organism evidence="2 3">
    <name type="scientific">Hyella patelloides LEGE 07179</name>
    <dbReference type="NCBI Taxonomy" id="945734"/>
    <lineage>
        <taxon>Bacteria</taxon>
        <taxon>Bacillati</taxon>
        <taxon>Cyanobacteriota</taxon>
        <taxon>Cyanophyceae</taxon>
        <taxon>Pleurocapsales</taxon>
        <taxon>Hyellaceae</taxon>
        <taxon>Hyella</taxon>
    </lineage>
</organism>
<reference evidence="2 3" key="1">
    <citation type="submission" date="2019-01" db="EMBL/GenBank/DDBJ databases">
        <authorList>
            <person name="Brito A."/>
        </authorList>
    </citation>
    <scope>NUCLEOTIDE SEQUENCE [LARGE SCALE GENOMIC DNA]</scope>
    <source>
        <strain evidence="2">1</strain>
    </source>
</reference>